<feature type="compositionally biased region" description="Low complexity" evidence="1">
    <location>
        <begin position="94"/>
        <end position="112"/>
    </location>
</feature>
<feature type="compositionally biased region" description="Polar residues" evidence="1">
    <location>
        <begin position="524"/>
        <end position="534"/>
    </location>
</feature>
<dbReference type="EMBL" id="CP158300">
    <property type="protein sequence ID" value="XBV87298.1"/>
    <property type="molecule type" value="Genomic_DNA"/>
</dbReference>
<name>A0AAU7UEV6_9DEIO</name>
<reference evidence="2" key="1">
    <citation type="submission" date="2024-06" db="EMBL/GenBank/DDBJ databases">
        <title>Draft Genome Sequence of Deinococcus sonorensis Type Strain KR-87, a Biofilm Producing Representative of the Genus Deinococcus.</title>
        <authorList>
            <person name="Boren L.S."/>
            <person name="Grosso R.A."/>
            <person name="Hugenberg-Cox A.N."/>
            <person name="Hill J.T.E."/>
            <person name="Albert C.M."/>
            <person name="Tuohy J.M."/>
        </authorList>
    </citation>
    <scope>NUCLEOTIDE SEQUENCE</scope>
    <source>
        <strain evidence="2">KR-87</strain>
        <plasmid evidence="2">pDson02</plasmid>
    </source>
</reference>
<feature type="compositionally biased region" description="Low complexity" evidence="1">
    <location>
        <begin position="503"/>
        <end position="523"/>
    </location>
</feature>
<geneLocation type="plasmid" evidence="2">
    <name>pDson02</name>
</geneLocation>
<feature type="region of interest" description="Disordered" evidence="1">
    <location>
        <begin position="94"/>
        <end position="119"/>
    </location>
</feature>
<gene>
    <name evidence="2" type="ORF">ABOD76_21635</name>
</gene>
<evidence type="ECO:0000313" key="2">
    <source>
        <dbReference type="EMBL" id="XBV87298.1"/>
    </source>
</evidence>
<keyword evidence="2" id="KW-0614">Plasmid</keyword>
<evidence type="ECO:0000256" key="1">
    <source>
        <dbReference type="SAM" id="MobiDB-lite"/>
    </source>
</evidence>
<dbReference type="AlphaFoldDB" id="A0AAU7UEV6"/>
<dbReference type="RefSeq" id="WP_350245448.1">
    <property type="nucleotide sequence ID" value="NZ_CP158300.1"/>
</dbReference>
<feature type="region of interest" description="Disordered" evidence="1">
    <location>
        <begin position="503"/>
        <end position="534"/>
    </location>
</feature>
<sequence length="585" mass="61904">MAGLHQNVQVLNTTPIETNTAQDGETVLSQAAVIMGQSGEPQYRFYVAGTFGQGQTRRAVLLLYQASSLALVEKYQAGLNALADSVDVAKGAATAKPSTTPNASTATTQAKPAPQPTPGPATLPAIKTLNAAEFVKAGGHPEDALIPGEFHCYEERQGDDVARPHLIVQILNGTAYRTAAGGGTFAVRKDGSLRKIGWQGGPLGGSDEGYLSFGDEGQDFSLRNVGAQERDYVCYQAGARENLAKLEFGLKTPKVGQYPCVASDGKGTSAGTLEFLTGGRYRVGGGEGRYTVDVLSDQDEDWSDVDFTGGPWDGQSATYQESEDGQRRVDARKVDCTTVVKPTPLPRYGTAKAPAPPKGSGGLSGAYASWQMDVGGYCGGLCWDFYIFDKSGYVYTREPDTGLGDADCTRTKLNGLPLCEVYSLQGGQLRIGAGKPRPLRKTTDGRYDLGGTTLIPIRSVAGLKLNGAYRSFSGSVGMGGMTSSYSEAFLRFSPDGRFTRDSSGGFSSTFTDTGTSSGTTTGGVTAQSSRSSSGTYRFVGNTLELKYADGRVVRSFAFLADTDGQKMSTGFVRIGGRDYTLQDKK</sequence>
<accession>A0AAU7UEV6</accession>
<protein>
    <submittedName>
        <fullName evidence="2">Uncharacterized protein</fullName>
    </submittedName>
</protein>
<proteinExistence type="predicted"/>
<dbReference type="KEGG" id="dsc:ABOD76_21635"/>
<organism evidence="2">
    <name type="scientific">Deinococcus sonorensis KR-87</name>
    <dbReference type="NCBI Taxonomy" id="694439"/>
    <lineage>
        <taxon>Bacteria</taxon>
        <taxon>Thermotogati</taxon>
        <taxon>Deinococcota</taxon>
        <taxon>Deinococci</taxon>
        <taxon>Deinococcales</taxon>
        <taxon>Deinococcaceae</taxon>
        <taxon>Deinococcus</taxon>
    </lineage>
</organism>